<dbReference type="EMBL" id="RXNU01000026">
    <property type="protein sequence ID" value="RTR35968.1"/>
    <property type="molecule type" value="Genomic_DNA"/>
</dbReference>
<evidence type="ECO:0000256" key="5">
    <source>
        <dbReference type="ARBA" id="ARBA00023136"/>
    </source>
</evidence>
<accession>A0A431WK28</accession>
<feature type="transmembrane region" description="Helical" evidence="6">
    <location>
        <begin position="284"/>
        <end position="307"/>
    </location>
</feature>
<reference evidence="7 8" key="1">
    <citation type="submission" date="2018-12" db="EMBL/GenBank/DDBJ databases">
        <authorList>
            <person name="Yu L."/>
        </authorList>
    </citation>
    <scope>NUCLEOTIDE SEQUENCE [LARGE SCALE GENOMIC DNA]</scope>
    <source>
        <strain evidence="7 8">HAW-EB2</strain>
    </source>
</reference>
<feature type="transmembrane region" description="Helical" evidence="6">
    <location>
        <begin position="240"/>
        <end position="263"/>
    </location>
</feature>
<feature type="transmembrane region" description="Helical" evidence="6">
    <location>
        <begin position="35"/>
        <end position="53"/>
    </location>
</feature>
<feature type="transmembrane region" description="Helical" evidence="6">
    <location>
        <begin position="74"/>
        <end position="97"/>
    </location>
</feature>
<comment type="caution">
    <text evidence="7">The sequence shown here is derived from an EMBL/GenBank/DDBJ whole genome shotgun (WGS) entry which is preliminary data.</text>
</comment>
<feature type="transmembrane region" description="Helical" evidence="6">
    <location>
        <begin position="163"/>
        <end position="182"/>
    </location>
</feature>
<feature type="transmembrane region" description="Helical" evidence="6">
    <location>
        <begin position="350"/>
        <end position="368"/>
    </location>
</feature>
<dbReference type="PANTHER" id="PTHR30250:SF31">
    <property type="entry name" value="INNER MEMBRANE PROTEIN YGHQ"/>
    <property type="match status" value="1"/>
</dbReference>
<feature type="transmembrane region" description="Helical" evidence="6">
    <location>
        <begin position="136"/>
        <end position="157"/>
    </location>
</feature>
<evidence type="ECO:0000256" key="4">
    <source>
        <dbReference type="ARBA" id="ARBA00022989"/>
    </source>
</evidence>
<keyword evidence="4 6" id="KW-1133">Transmembrane helix</keyword>
<evidence type="ECO:0000313" key="7">
    <source>
        <dbReference type="EMBL" id="RTR35968.1"/>
    </source>
</evidence>
<evidence type="ECO:0000313" key="8">
    <source>
        <dbReference type="Proteomes" id="UP000267448"/>
    </source>
</evidence>
<keyword evidence="2" id="KW-1003">Cell membrane</keyword>
<dbReference type="Proteomes" id="UP000267448">
    <property type="component" value="Unassembled WGS sequence"/>
</dbReference>
<evidence type="ECO:0000256" key="6">
    <source>
        <dbReference type="SAM" id="Phobius"/>
    </source>
</evidence>
<name>A0A431WK28_9GAMM</name>
<comment type="subcellular location">
    <subcellularLocation>
        <location evidence="1">Cell membrane</location>
        <topology evidence="1">Multi-pass membrane protein</topology>
    </subcellularLocation>
</comment>
<feature type="transmembrane region" description="Helical" evidence="6">
    <location>
        <begin position="12"/>
        <end position="29"/>
    </location>
</feature>
<feature type="transmembrane region" description="Helical" evidence="6">
    <location>
        <begin position="203"/>
        <end position="220"/>
    </location>
</feature>
<keyword evidence="8" id="KW-1185">Reference proteome</keyword>
<dbReference type="RefSeq" id="WP_126523437.1">
    <property type="nucleotide sequence ID" value="NZ_RXNU01000026.1"/>
</dbReference>
<organism evidence="7 8">
    <name type="scientific">Shewanella canadensis</name>
    <dbReference type="NCBI Taxonomy" id="271096"/>
    <lineage>
        <taxon>Bacteria</taxon>
        <taxon>Pseudomonadati</taxon>
        <taxon>Pseudomonadota</taxon>
        <taxon>Gammaproteobacteria</taxon>
        <taxon>Alteromonadales</taxon>
        <taxon>Shewanellaceae</taxon>
        <taxon>Shewanella</taxon>
    </lineage>
</organism>
<dbReference type="AlphaFoldDB" id="A0A431WK28"/>
<keyword evidence="3 6" id="KW-0812">Transmembrane</keyword>
<protein>
    <submittedName>
        <fullName evidence="7">Uncharacterized protein</fullName>
    </submittedName>
</protein>
<dbReference type="InterPro" id="IPR050833">
    <property type="entry name" value="Poly_Biosynth_Transport"/>
</dbReference>
<proteinExistence type="predicted"/>
<dbReference type="Pfam" id="PF01943">
    <property type="entry name" value="Polysacc_synt"/>
    <property type="match status" value="1"/>
</dbReference>
<feature type="transmembrane region" description="Helical" evidence="6">
    <location>
        <begin position="374"/>
        <end position="392"/>
    </location>
</feature>
<dbReference type="PANTHER" id="PTHR30250">
    <property type="entry name" value="PST FAMILY PREDICTED COLANIC ACID TRANSPORTER"/>
    <property type="match status" value="1"/>
</dbReference>
<evidence type="ECO:0000256" key="1">
    <source>
        <dbReference type="ARBA" id="ARBA00004651"/>
    </source>
</evidence>
<dbReference type="OrthoDB" id="5240734at2"/>
<evidence type="ECO:0000256" key="3">
    <source>
        <dbReference type="ARBA" id="ARBA00022692"/>
    </source>
</evidence>
<gene>
    <name evidence="7" type="ORF">EKG38_24150</name>
</gene>
<keyword evidence="5 6" id="KW-0472">Membrane</keyword>
<dbReference type="InterPro" id="IPR002797">
    <property type="entry name" value="Polysacc_synth"/>
</dbReference>
<feature type="transmembrane region" description="Helical" evidence="6">
    <location>
        <begin position="103"/>
        <end position="124"/>
    </location>
</feature>
<feature type="transmembrane region" description="Helical" evidence="6">
    <location>
        <begin position="313"/>
        <end position="338"/>
    </location>
</feature>
<sequence length="417" mass="48248">MNNTLWALSERGIQILFGLIPFILIARFFDKKDIAMYSIVSMLLFNLWSLSSFNSRSIYIKYKSLYGEAFKRRFLVVFFVNKLIVFFVFSGFLFLYLDSLSYLNIYVVSSFFVFLFNIFETSLWDVECDYKQRKVFIFRFIVSLLSFFAKIFVILYIESIEVMFLVLAFEMLAFQLLFYIFREDKAQRIFIFKFRNWLYFTKKTFPLFVSGLIVFAYNRIDQLMLASLASAEQLADYSVVLKLVEPLSVIPTAICATALPFLVGLKRNKSKYIDVLKGYICMTFYASLFLSLFFIFFGADVVTIMFGEKYVNITSLVFILAMSIPFSFIAVFNGMLLVFYDRQSLAPVRALFGLVVNVLLNFIFIPAYGALGAALATLFTLILSGVVLYLVLPSTRNIGILNLLSPFYVKKIKLIKL</sequence>
<evidence type="ECO:0000256" key="2">
    <source>
        <dbReference type="ARBA" id="ARBA00022475"/>
    </source>
</evidence>
<dbReference type="GO" id="GO:0005886">
    <property type="term" value="C:plasma membrane"/>
    <property type="evidence" value="ECO:0007669"/>
    <property type="project" value="UniProtKB-SubCell"/>
</dbReference>